<feature type="coiled-coil region" evidence="1">
    <location>
        <begin position="277"/>
        <end position="304"/>
    </location>
</feature>
<name>A0A2N3IBS8_9BACT</name>
<evidence type="ECO:0000313" key="2">
    <source>
        <dbReference type="EMBL" id="PKQ67814.1"/>
    </source>
</evidence>
<feature type="coiled-coil region" evidence="1">
    <location>
        <begin position="542"/>
        <end position="610"/>
    </location>
</feature>
<evidence type="ECO:0000256" key="1">
    <source>
        <dbReference type="SAM" id="Coils"/>
    </source>
</evidence>
<dbReference type="Pfam" id="PF03993">
    <property type="entry name" value="DUF349"/>
    <property type="match status" value="5"/>
</dbReference>
<dbReference type="InterPro" id="IPR007139">
    <property type="entry name" value="DUF349"/>
</dbReference>
<dbReference type="EMBL" id="NKXO01000030">
    <property type="protein sequence ID" value="PKQ67814.1"/>
    <property type="molecule type" value="Genomic_DNA"/>
</dbReference>
<gene>
    <name evidence="2" type="ORF">Rain11_1904</name>
</gene>
<protein>
    <recommendedName>
        <fullName evidence="4">DUF349 domain-containing protein</fullName>
    </recommendedName>
</protein>
<dbReference type="OrthoDB" id="5422202at2"/>
<dbReference type="AlphaFoldDB" id="A0A2N3IBS8"/>
<proteinExistence type="predicted"/>
<dbReference type="RefSeq" id="WP_101359169.1">
    <property type="nucleotide sequence ID" value="NZ_NKXO01000030.1"/>
</dbReference>
<feature type="coiled-coil region" evidence="1">
    <location>
        <begin position="113"/>
        <end position="168"/>
    </location>
</feature>
<evidence type="ECO:0008006" key="4">
    <source>
        <dbReference type="Google" id="ProtNLM"/>
    </source>
</evidence>
<feature type="coiled-coil region" evidence="1">
    <location>
        <begin position="388"/>
        <end position="415"/>
    </location>
</feature>
<organism evidence="2 3">
    <name type="scientific">Raineya orbicola</name>
    <dbReference type="NCBI Taxonomy" id="2016530"/>
    <lineage>
        <taxon>Bacteria</taxon>
        <taxon>Pseudomonadati</taxon>
        <taxon>Bacteroidota</taxon>
        <taxon>Cytophagia</taxon>
        <taxon>Cytophagales</taxon>
        <taxon>Raineyaceae</taxon>
        <taxon>Raineya</taxon>
    </lineage>
</organism>
<sequence>MMEEDKVLGNQANLVETASESLVSETEENHTEDFSHYSAEQLLHLVEKYHKKELPEQEVEEAYQLLRQIKRVFDAWVAHQKEEALHKYIAEGGEEDSFIYKPSLTEAKFYQIYNQIAKSRKEIQKKIEETLQKNLERKKEIIEKLRELIQLEQESRQTNEMVKNLQQEWRKIGNVPKGQSGNLWASYNALIDMYYSRLGIYNELKELDRKRNYEAKLAICEKAEKLAELPSIKEAIKQLTDLHEEYKHIGPVGSKEDQTALWERFKKASDVIYSRKKELIEERKKELQENLAKKEALLHKAKEYADFSGEKIKQWQDATHYLMELQKEWEAIGQVPLEKSKEITKEFWHCFKIFFRRKSEFFKSLDENRQKNLEQKIALCEKAESLTSNATEGNLEEIAEELKKLQEQWKEIGAVPENQKEAIAERFRKVLDEFFDKRRSFFAEKDKEEKENYDKKNALCERLKNYSAEDLANLDIESLIDQAIEEWKSIGFVPRKQITKIKDKFYNALKSLAKKVEDGEKRDYVDLIVEIKWANLNGKNSAKDLAKKEQAIRKKISLLEDEISTLNNNLGFFEVSGKENAIRGSFEEKIRKTEAQIKSLKNQLKMIRNF</sequence>
<keyword evidence="1" id="KW-0175">Coiled coil</keyword>
<reference evidence="2 3" key="1">
    <citation type="submission" date="2017-06" db="EMBL/GenBank/DDBJ databases">
        <title>Raineya orbicola gen. nov., sp. nov. a slightly thermophilic bacterium of the phylum Bacteroidetes and the description of Raineyaceae fam. nov.</title>
        <authorList>
            <person name="Albuquerque L."/>
            <person name="Polonia A.R.M."/>
            <person name="Barroso C."/>
            <person name="Froufe H.J.C."/>
            <person name="Lage O."/>
            <person name="Lobo-Da-Cunha A."/>
            <person name="Egas C."/>
            <person name="Da Costa M.S."/>
        </authorList>
    </citation>
    <scope>NUCLEOTIDE SEQUENCE [LARGE SCALE GENOMIC DNA]</scope>
    <source>
        <strain evidence="2 3">SPSPC-11</strain>
    </source>
</reference>
<comment type="caution">
    <text evidence="2">The sequence shown here is derived from an EMBL/GenBank/DDBJ whole genome shotgun (WGS) entry which is preliminary data.</text>
</comment>
<evidence type="ECO:0000313" key="3">
    <source>
        <dbReference type="Proteomes" id="UP000233387"/>
    </source>
</evidence>
<keyword evidence="3" id="KW-1185">Reference proteome</keyword>
<dbReference type="Proteomes" id="UP000233387">
    <property type="component" value="Unassembled WGS sequence"/>
</dbReference>
<accession>A0A2N3IBS8</accession>